<dbReference type="PROSITE" id="PS51257">
    <property type="entry name" value="PROKAR_LIPOPROTEIN"/>
    <property type="match status" value="1"/>
</dbReference>
<keyword evidence="1" id="KW-0732">Signal</keyword>
<sequence>MFKSLVAAAILATIGCTAYADEPMTLEAVSAAAKDGIDFVDNDYISARQATNPDLLLLDVRTENEFNLGHIPGATWMARGVVEFQIAKTVRDADTEIIIYCKTGNRAALAKKALDAQGYRNVAAHQGFETWSEAGRPLENEIGTLQLIEGRNGN</sequence>
<reference evidence="3 4" key="1">
    <citation type="journal article" date="2018" name="Nat. Biotechnol.">
        <title>A standardized bacterial taxonomy based on genome phylogeny substantially revises the tree of life.</title>
        <authorList>
            <person name="Parks D.H."/>
            <person name="Chuvochina M."/>
            <person name="Waite D.W."/>
            <person name="Rinke C."/>
            <person name="Skarshewski A."/>
            <person name="Chaumeil P.A."/>
            <person name="Hugenholtz P."/>
        </authorList>
    </citation>
    <scope>NUCLEOTIDE SEQUENCE [LARGE SCALE GENOMIC DNA]</scope>
    <source>
        <strain evidence="3">UBA8733</strain>
    </source>
</reference>
<dbReference type="PANTHER" id="PTHR45431">
    <property type="entry name" value="RHODANESE-LIKE DOMAIN-CONTAINING PROTEIN 15, CHLOROPLASTIC"/>
    <property type="match status" value="1"/>
</dbReference>
<dbReference type="PANTHER" id="PTHR45431:SF3">
    <property type="entry name" value="RHODANESE-LIKE DOMAIN-CONTAINING PROTEIN 15, CHLOROPLASTIC"/>
    <property type="match status" value="1"/>
</dbReference>
<comment type="caution">
    <text evidence="3">The sequence shown here is derived from an EMBL/GenBank/DDBJ whole genome shotgun (WGS) entry which is preliminary data.</text>
</comment>
<gene>
    <name evidence="3" type="ORF">DCG58_12550</name>
</gene>
<dbReference type="PROSITE" id="PS50206">
    <property type="entry name" value="RHODANESE_3"/>
    <property type="match status" value="1"/>
</dbReference>
<feature type="domain" description="Rhodanese" evidence="2">
    <location>
        <begin position="51"/>
        <end position="140"/>
    </location>
</feature>
<evidence type="ECO:0000313" key="4">
    <source>
        <dbReference type="Proteomes" id="UP000259610"/>
    </source>
</evidence>
<dbReference type="InterPro" id="IPR036873">
    <property type="entry name" value="Rhodanese-like_dom_sf"/>
</dbReference>
<feature type="signal peptide" evidence="1">
    <location>
        <begin position="1"/>
        <end position="20"/>
    </location>
</feature>
<dbReference type="AlphaFoldDB" id="A0A3B9GZV8"/>
<protein>
    <submittedName>
        <fullName evidence="3">Sulfurtransferase</fullName>
    </submittedName>
</protein>
<dbReference type="Proteomes" id="UP000259610">
    <property type="component" value="Unassembled WGS sequence"/>
</dbReference>
<feature type="chain" id="PRO_5017743455" evidence="1">
    <location>
        <begin position="21"/>
        <end position="154"/>
    </location>
</feature>
<name>A0A3B9GZV8_9PROT</name>
<dbReference type="EMBL" id="DMAN01000281">
    <property type="protein sequence ID" value="HAE27985.1"/>
    <property type="molecule type" value="Genomic_DNA"/>
</dbReference>
<organism evidence="3 4">
    <name type="scientific">Hyphomonas adhaerens</name>
    <dbReference type="NCBI Taxonomy" id="81029"/>
    <lineage>
        <taxon>Bacteria</taxon>
        <taxon>Pseudomonadati</taxon>
        <taxon>Pseudomonadota</taxon>
        <taxon>Alphaproteobacteria</taxon>
        <taxon>Hyphomonadales</taxon>
        <taxon>Hyphomonadaceae</taxon>
        <taxon>Hyphomonas</taxon>
    </lineage>
</organism>
<dbReference type="GO" id="GO:0016740">
    <property type="term" value="F:transferase activity"/>
    <property type="evidence" value="ECO:0007669"/>
    <property type="project" value="UniProtKB-KW"/>
</dbReference>
<keyword evidence="3" id="KW-0808">Transferase</keyword>
<dbReference type="InterPro" id="IPR001763">
    <property type="entry name" value="Rhodanese-like_dom"/>
</dbReference>
<evidence type="ECO:0000313" key="3">
    <source>
        <dbReference type="EMBL" id="HAE27985.1"/>
    </source>
</evidence>
<proteinExistence type="predicted"/>
<dbReference type="CDD" id="cd00158">
    <property type="entry name" value="RHOD"/>
    <property type="match status" value="1"/>
</dbReference>
<dbReference type="RefSeq" id="WP_272989472.1">
    <property type="nucleotide sequence ID" value="NZ_CALCOC010000077.1"/>
</dbReference>
<dbReference type="Pfam" id="PF00581">
    <property type="entry name" value="Rhodanese"/>
    <property type="match status" value="1"/>
</dbReference>
<dbReference type="Gene3D" id="3.40.250.10">
    <property type="entry name" value="Rhodanese-like domain"/>
    <property type="match status" value="1"/>
</dbReference>
<evidence type="ECO:0000256" key="1">
    <source>
        <dbReference type="SAM" id="SignalP"/>
    </source>
</evidence>
<dbReference type="InterPro" id="IPR052367">
    <property type="entry name" value="Thiosulfate_ST/Rhodanese-like"/>
</dbReference>
<accession>A0A3B9GZV8</accession>
<dbReference type="SMART" id="SM00450">
    <property type="entry name" value="RHOD"/>
    <property type="match status" value="1"/>
</dbReference>
<evidence type="ECO:0000259" key="2">
    <source>
        <dbReference type="PROSITE" id="PS50206"/>
    </source>
</evidence>
<dbReference type="SUPFAM" id="SSF52821">
    <property type="entry name" value="Rhodanese/Cell cycle control phosphatase"/>
    <property type="match status" value="1"/>
</dbReference>